<evidence type="ECO:0000259" key="9">
    <source>
        <dbReference type="Pfam" id="PF02749"/>
    </source>
</evidence>
<evidence type="ECO:0000313" key="11">
    <source>
        <dbReference type="EMBL" id="ABM80964.1"/>
    </source>
</evidence>
<dbReference type="NCBIfam" id="NF006415">
    <property type="entry name" value="PRK08662.1"/>
    <property type="match status" value="1"/>
</dbReference>
<dbReference type="Gene3D" id="3.90.1170.20">
    <property type="entry name" value="Quinolinate phosphoribosyl transferase, N-terminal domain"/>
    <property type="match status" value="1"/>
</dbReference>
<dbReference type="InterPro" id="IPR041619">
    <property type="entry name" value="NAPRTase_C"/>
</dbReference>
<dbReference type="GeneID" id="4781969"/>
<dbReference type="EnsemblBacteria" id="ABM80964">
    <property type="protein sequence ID" value="ABM80964"/>
    <property type="gene ID" value="Hbut_1124"/>
</dbReference>
<dbReference type="GO" id="GO:0004516">
    <property type="term" value="F:nicotinate phosphoribosyltransferase activity"/>
    <property type="evidence" value="ECO:0007669"/>
    <property type="project" value="UniProtKB-EC"/>
</dbReference>
<dbReference type="Gene3D" id="3.20.20.70">
    <property type="entry name" value="Aldolase class I"/>
    <property type="match status" value="1"/>
</dbReference>
<dbReference type="PIRSF" id="PIRSF000484">
    <property type="entry name" value="NAPRT"/>
    <property type="match status" value="1"/>
</dbReference>
<dbReference type="HOGENOM" id="CLU_043773_0_0_2"/>
<evidence type="ECO:0000256" key="7">
    <source>
        <dbReference type="ARBA" id="ARBA00048668"/>
    </source>
</evidence>
<dbReference type="InterPro" id="IPR053190">
    <property type="entry name" value="NAPRTase-like"/>
</dbReference>
<dbReference type="CDD" id="cd01571">
    <property type="entry name" value="NAPRTase_B"/>
    <property type="match status" value="1"/>
</dbReference>
<evidence type="ECO:0000256" key="5">
    <source>
        <dbReference type="ARBA" id="ARBA00022642"/>
    </source>
</evidence>
<dbReference type="PANTHER" id="PTHR43202">
    <property type="entry name" value="NICOTINATE-NUCLEOTIDE PYROPHOSPHORYLASE"/>
    <property type="match status" value="1"/>
</dbReference>
<keyword evidence="6" id="KW-0808">Transferase</keyword>
<protein>
    <recommendedName>
        <fullName evidence="2">nicotinate phosphoribosyltransferase</fullName>
        <ecNumber evidence="2">6.3.4.21</ecNumber>
    </recommendedName>
</protein>
<dbReference type="GO" id="GO:0004514">
    <property type="term" value="F:nicotinate-nucleotide diphosphorylase (carboxylating) activity"/>
    <property type="evidence" value="ECO:0007669"/>
    <property type="project" value="InterPro"/>
</dbReference>
<dbReference type="OrthoDB" id="371831at2157"/>
<evidence type="ECO:0000259" key="10">
    <source>
        <dbReference type="Pfam" id="PF17956"/>
    </source>
</evidence>
<dbReference type="Pfam" id="PF02749">
    <property type="entry name" value="QRPTase_N"/>
    <property type="match status" value="1"/>
</dbReference>
<dbReference type="Pfam" id="PF17956">
    <property type="entry name" value="NAPRTase_C"/>
    <property type="match status" value="1"/>
</dbReference>
<sequence length="393" mass="43890">MKEPQLYIADADSIRSGAVTDIYFVRTRQVLAAKGLCDTYVRAELHAYSLPRGYEWAVFAGLEEALAILRGRRVNVYAMPEGTLFKPMEPLMVIEGPYCEFAELETAILGVLRHETSIATKAARIRLAAGDRTVLFFGLRALHPAIAPMADRAAYIGGCDGVSGIMSERFLGVKPTGTMPHALIIVFGDQVKAWKAFDEVVDETVPRIALTDTFYDERVEALMAAKALGSRLYGVRLDTPSSRRGNMRKIVQEVRWTLDINGFRHVKIFVSGGLDEDEVRELRDIVDGFGVGTSIAFPPSIDISMDIVEVRRGDKWEPIAKRGKLPGFKQVYRCRLLEDYIVPWDAKPPSCPDGSKPKPLLEKVMENGEIIKELPTVHDIRSYVLEQLRAFSQ</sequence>
<dbReference type="InterPro" id="IPR035809">
    <property type="entry name" value="NAPRTase_arc-type"/>
</dbReference>
<dbReference type="InterPro" id="IPR002638">
    <property type="entry name" value="Quinolinate_PRibosylTrfase_C"/>
</dbReference>
<evidence type="ECO:0000256" key="1">
    <source>
        <dbReference type="ARBA" id="ARBA00004952"/>
    </source>
</evidence>
<dbReference type="Proteomes" id="UP000002593">
    <property type="component" value="Chromosome"/>
</dbReference>
<dbReference type="InterPro" id="IPR022412">
    <property type="entry name" value="Quinolinate_PRibosylTrfase_N"/>
</dbReference>
<dbReference type="SUPFAM" id="SSF54675">
    <property type="entry name" value="Nicotinate/Quinolinate PRTase N-terminal domain-like"/>
    <property type="match status" value="1"/>
</dbReference>
<evidence type="ECO:0000256" key="3">
    <source>
        <dbReference type="ARBA" id="ARBA00022553"/>
    </source>
</evidence>
<evidence type="ECO:0000256" key="4">
    <source>
        <dbReference type="ARBA" id="ARBA00022598"/>
    </source>
</evidence>
<proteinExistence type="predicted"/>
<comment type="catalytic activity">
    <reaction evidence="7">
        <text>5-phospho-alpha-D-ribose 1-diphosphate + nicotinate + ATP + H2O = nicotinate beta-D-ribonucleotide + ADP + phosphate + diphosphate</text>
        <dbReference type="Rhea" id="RHEA:36163"/>
        <dbReference type="ChEBI" id="CHEBI:15377"/>
        <dbReference type="ChEBI" id="CHEBI:30616"/>
        <dbReference type="ChEBI" id="CHEBI:32544"/>
        <dbReference type="ChEBI" id="CHEBI:33019"/>
        <dbReference type="ChEBI" id="CHEBI:43474"/>
        <dbReference type="ChEBI" id="CHEBI:57502"/>
        <dbReference type="ChEBI" id="CHEBI:58017"/>
        <dbReference type="ChEBI" id="CHEBI:456216"/>
        <dbReference type="EC" id="6.3.4.21"/>
    </reaction>
</comment>
<dbReference type="RefSeq" id="WP_011822282.1">
    <property type="nucleotide sequence ID" value="NC_008818.1"/>
</dbReference>
<keyword evidence="12" id="KW-1185">Reference proteome</keyword>
<dbReference type="eggNOG" id="arCOG01481">
    <property type="taxonomic scope" value="Archaea"/>
</dbReference>
<gene>
    <name evidence="11" type="ordered locus">Hbut_1124</name>
</gene>
<dbReference type="KEGG" id="hbu:Hbut_1124"/>
<keyword evidence="5" id="KW-0662">Pyridine nucleotide biosynthesis</keyword>
<dbReference type="InterPro" id="IPR013785">
    <property type="entry name" value="Aldolase_TIM"/>
</dbReference>
<keyword evidence="4" id="KW-0436">Ligase</keyword>
<feature type="domain" description="Quinolinate phosphoribosyl transferase N-terminal" evidence="9">
    <location>
        <begin position="21"/>
        <end position="114"/>
    </location>
</feature>
<accession>A2BLV3</accession>
<name>A2BLV3_HYPBU</name>
<organism evidence="11 12">
    <name type="scientific">Hyperthermus butylicus (strain DSM 5456 / JCM 9403 / PLM1-5)</name>
    <dbReference type="NCBI Taxonomy" id="415426"/>
    <lineage>
        <taxon>Archaea</taxon>
        <taxon>Thermoproteota</taxon>
        <taxon>Thermoprotei</taxon>
        <taxon>Desulfurococcales</taxon>
        <taxon>Pyrodictiaceae</taxon>
        <taxon>Hyperthermus</taxon>
    </lineage>
</organism>
<dbReference type="AlphaFoldDB" id="A2BLV3"/>
<keyword evidence="3" id="KW-0597">Phosphoprotein</keyword>
<dbReference type="SUPFAM" id="SSF51690">
    <property type="entry name" value="Nicotinate/Quinolinate PRTase C-terminal domain-like"/>
    <property type="match status" value="1"/>
</dbReference>
<evidence type="ECO:0000313" key="12">
    <source>
        <dbReference type="Proteomes" id="UP000002593"/>
    </source>
</evidence>
<dbReference type="InterPro" id="IPR037128">
    <property type="entry name" value="Quinolinate_PRibosylTase_N_sf"/>
</dbReference>
<dbReference type="STRING" id="415426.Hbut_1124"/>
<dbReference type="EMBL" id="CP000493">
    <property type="protein sequence ID" value="ABM80964.1"/>
    <property type="molecule type" value="Genomic_DNA"/>
</dbReference>
<dbReference type="InterPro" id="IPR036068">
    <property type="entry name" value="Nicotinate_pribotase-like_C"/>
</dbReference>
<dbReference type="EC" id="6.3.4.21" evidence="2"/>
<evidence type="ECO:0000256" key="2">
    <source>
        <dbReference type="ARBA" id="ARBA00013236"/>
    </source>
</evidence>
<evidence type="ECO:0000256" key="6">
    <source>
        <dbReference type="ARBA" id="ARBA00022679"/>
    </source>
</evidence>
<keyword evidence="11" id="KW-0328">Glycosyltransferase</keyword>
<dbReference type="GO" id="GO:0009435">
    <property type="term" value="P:NAD+ biosynthetic process"/>
    <property type="evidence" value="ECO:0007669"/>
    <property type="project" value="UniProtKB-UniPathway"/>
</dbReference>
<dbReference type="UniPathway" id="UPA00253">
    <property type="reaction ID" value="UER00457"/>
</dbReference>
<reference evidence="11 12" key="1">
    <citation type="journal article" date="2007" name="Archaea">
        <title>The genome of Hyperthermus butylicus: a sulfur-reducing, peptide fermenting, neutrophilic Crenarchaeote growing up to 108 degrees C.</title>
        <authorList>
            <person name="Brugger K."/>
            <person name="Chen L."/>
            <person name="Stark M."/>
            <person name="Zibat A."/>
            <person name="Redder P."/>
            <person name="Ruepp A."/>
            <person name="Awayez M."/>
            <person name="She Q."/>
            <person name="Garrett R.A."/>
            <person name="Klenk H.P."/>
        </authorList>
    </citation>
    <scope>NUCLEOTIDE SEQUENCE [LARGE SCALE GENOMIC DNA]</scope>
    <source>
        <strain evidence="12">DSM 5456 / JCM 9403 / PLM1-5</strain>
    </source>
</reference>
<feature type="domain" description="Nicotinate phosphoribosyltransferase C-terminal" evidence="10">
    <location>
        <begin position="356"/>
        <end position="392"/>
    </location>
</feature>
<dbReference type="PANTHER" id="PTHR43202:SF1">
    <property type="entry name" value="NICOTINATE PHOSPHORIBOSYLTRANSFERASE"/>
    <property type="match status" value="1"/>
</dbReference>
<feature type="domain" description="Quinolinate phosphoribosyl transferase C-terminal" evidence="8">
    <location>
        <begin position="118"/>
        <end position="306"/>
    </location>
</feature>
<evidence type="ECO:0000259" key="8">
    <source>
        <dbReference type="Pfam" id="PF01729"/>
    </source>
</evidence>
<comment type="pathway">
    <text evidence="1">Cofactor biosynthesis; NAD(+) biosynthesis; nicotinate D-ribonucleotide from nicotinate: step 1/1.</text>
</comment>
<dbReference type="InterPro" id="IPR007229">
    <property type="entry name" value="Nic_PRibTrfase-Fam"/>
</dbReference>
<dbReference type="Pfam" id="PF01729">
    <property type="entry name" value="QRPTase_C"/>
    <property type="match status" value="1"/>
</dbReference>